<evidence type="ECO:0000313" key="1">
    <source>
        <dbReference type="EMBL" id="CAV19388.1"/>
    </source>
</evidence>
<protein>
    <submittedName>
        <fullName evidence="1">Uncharacterized protein</fullName>
    </submittedName>
</protein>
<dbReference type="EMBL" id="FM954972">
    <property type="protein sequence ID" value="CAV19388.1"/>
    <property type="molecule type" value="Genomic_DNA"/>
</dbReference>
<dbReference type="AlphaFoldDB" id="B7VI18"/>
<evidence type="ECO:0000313" key="2">
    <source>
        <dbReference type="Proteomes" id="UP000009100"/>
    </source>
</evidence>
<reference evidence="1 2" key="1">
    <citation type="submission" date="2009-02" db="EMBL/GenBank/DDBJ databases">
        <title>Vibrio splendidus str. LGP32 complete genome.</title>
        <authorList>
            <person name="Mazel D."/>
            <person name="Le Roux F."/>
        </authorList>
    </citation>
    <scope>NUCLEOTIDE SEQUENCE [LARGE SCALE GENOMIC DNA]</scope>
    <source>
        <strain evidence="1 2">LGP32</strain>
    </source>
</reference>
<dbReference type="Proteomes" id="UP000009100">
    <property type="component" value="Chromosome 1"/>
</dbReference>
<name>B7VI18_VIBA3</name>
<sequence length="49" mass="5947">MEKTAWSRVNTYYFGSAVYFVEPLLKLGNKFFKHGFNQRLTSFFDRQYI</sequence>
<accession>B7VI18</accession>
<gene>
    <name evidence="1" type="ordered locus">VS_2224</name>
</gene>
<organism evidence="1 2">
    <name type="scientific">Vibrio atlanticus (strain LGP32)</name>
    <name type="common">Vibrio splendidus (strain Mel32)</name>
    <dbReference type="NCBI Taxonomy" id="575788"/>
    <lineage>
        <taxon>Bacteria</taxon>
        <taxon>Pseudomonadati</taxon>
        <taxon>Pseudomonadota</taxon>
        <taxon>Gammaproteobacteria</taxon>
        <taxon>Vibrionales</taxon>
        <taxon>Vibrionaceae</taxon>
        <taxon>Vibrio</taxon>
    </lineage>
</organism>
<dbReference type="HOGENOM" id="CLU_3142158_0_0_6"/>
<dbReference type="KEGG" id="vsp:VS_2224"/>
<proteinExistence type="predicted"/>